<dbReference type="AlphaFoldDB" id="A0A0B0NTV2"/>
<sequence>MELIEDIRFCLSKVAEEKTTNLISLKREKSRLEL</sequence>
<reference evidence="2" key="1">
    <citation type="submission" date="2014-09" db="EMBL/GenBank/DDBJ databases">
        <authorList>
            <person name="Mudge J."/>
            <person name="Ramaraj T."/>
            <person name="Lindquist I.E."/>
            <person name="Bharti A.K."/>
            <person name="Sundararajan A."/>
            <person name="Cameron C.T."/>
            <person name="Woodward J.E."/>
            <person name="May G.D."/>
            <person name="Brubaker C."/>
            <person name="Broadhvest J."/>
            <person name="Wilkins T.A."/>
        </authorList>
    </citation>
    <scope>NUCLEOTIDE SEQUENCE</scope>
    <source>
        <strain evidence="2">cv. AKA8401</strain>
    </source>
</reference>
<evidence type="ECO:0000313" key="2">
    <source>
        <dbReference type="Proteomes" id="UP000032142"/>
    </source>
</evidence>
<proteinExistence type="predicted"/>
<dbReference type="EMBL" id="KN409453">
    <property type="protein sequence ID" value="KHG17943.1"/>
    <property type="molecule type" value="Genomic_DNA"/>
</dbReference>
<accession>A0A0B0NTV2</accession>
<gene>
    <name evidence="1" type="ORF">F383_09580</name>
</gene>
<evidence type="ECO:0000313" key="1">
    <source>
        <dbReference type="EMBL" id="KHG17943.1"/>
    </source>
</evidence>
<keyword evidence="2" id="KW-1185">Reference proteome</keyword>
<protein>
    <submittedName>
        <fullName evidence="1">Uncharacterized protein</fullName>
    </submittedName>
</protein>
<name>A0A0B0NTV2_GOSAR</name>
<dbReference type="Proteomes" id="UP000032142">
    <property type="component" value="Unassembled WGS sequence"/>
</dbReference>
<organism evidence="1 2">
    <name type="scientific">Gossypium arboreum</name>
    <name type="common">Tree cotton</name>
    <name type="synonym">Gossypium nanking</name>
    <dbReference type="NCBI Taxonomy" id="29729"/>
    <lineage>
        <taxon>Eukaryota</taxon>
        <taxon>Viridiplantae</taxon>
        <taxon>Streptophyta</taxon>
        <taxon>Embryophyta</taxon>
        <taxon>Tracheophyta</taxon>
        <taxon>Spermatophyta</taxon>
        <taxon>Magnoliopsida</taxon>
        <taxon>eudicotyledons</taxon>
        <taxon>Gunneridae</taxon>
        <taxon>Pentapetalae</taxon>
        <taxon>rosids</taxon>
        <taxon>malvids</taxon>
        <taxon>Malvales</taxon>
        <taxon>Malvaceae</taxon>
        <taxon>Malvoideae</taxon>
        <taxon>Gossypium</taxon>
    </lineage>
</organism>